<dbReference type="AlphaFoldDB" id="A0A7R8XJD7"/>
<protein>
    <submittedName>
        <fullName evidence="2">Uncharacterized protein</fullName>
    </submittedName>
</protein>
<evidence type="ECO:0000313" key="2">
    <source>
        <dbReference type="EMBL" id="CAD7247096.1"/>
    </source>
</evidence>
<dbReference type="EMBL" id="LR900851">
    <property type="protein sequence ID" value="CAD7247096.1"/>
    <property type="molecule type" value="Genomic_DNA"/>
</dbReference>
<keyword evidence="1" id="KW-1133">Transmembrane helix</keyword>
<feature type="transmembrane region" description="Helical" evidence="1">
    <location>
        <begin position="238"/>
        <end position="260"/>
    </location>
</feature>
<feature type="transmembrane region" description="Helical" evidence="1">
    <location>
        <begin position="97"/>
        <end position="120"/>
    </location>
</feature>
<dbReference type="PANTHER" id="PTHR36694:SF11">
    <property type="entry name" value="LP21121P-RELATED"/>
    <property type="match status" value="1"/>
</dbReference>
<dbReference type="PANTHER" id="PTHR36694">
    <property type="entry name" value="PASIFLORA 1, ISOFORM A-RELATED"/>
    <property type="match status" value="1"/>
</dbReference>
<evidence type="ECO:0000313" key="3">
    <source>
        <dbReference type="Proteomes" id="UP000677054"/>
    </source>
</evidence>
<feature type="transmembrane region" description="Helical" evidence="1">
    <location>
        <begin position="60"/>
        <end position="85"/>
    </location>
</feature>
<keyword evidence="3" id="KW-1185">Reference proteome</keyword>
<sequence length="401" mass="45187">MVWVYTFYGLASTRKGSVVIATLALTLAIPSLILIGLDLRSFLAYAQNNAMFNESQLRTYKAIMITAILLLASYAISSFILMVAAEKNLKTMHLPWLILHPLVTVSLLALLIYVAWLIGYDYNMNAVGRINTLLLIFSIFISFWILTCLWVVVVSNYQRLATATDGYAAPLNQTDEWHQLEEGLRKGNDQYHHDNVDGYRFGTLAIPLLILLGLDLRSFLAYAHNNGFNVSQLRTYKAITITAISLLTSYAVRSFILMIAAEKVSQLRRKGFQLTLRGGNCRSVAELEDDALAMAASSSIGHRRFHDPLVYVAWLIGYDYNISVLRRICNILMVFCIFISFWIMTYIWVAVMSNYQGLGSAHDDYTAPPLSRMMNGTASRMGGRRNIIDTVMMMVMETTSE</sequence>
<keyword evidence="1" id="KW-0812">Transmembrane</keyword>
<proteinExistence type="predicted"/>
<evidence type="ECO:0000256" key="1">
    <source>
        <dbReference type="SAM" id="Phobius"/>
    </source>
</evidence>
<accession>A0A7R8XJD7</accession>
<reference evidence="2" key="1">
    <citation type="submission" date="2020-11" db="EMBL/GenBank/DDBJ databases">
        <authorList>
            <person name="Tran Van P."/>
        </authorList>
    </citation>
    <scope>NUCLEOTIDE SEQUENCE</scope>
</reference>
<feature type="transmembrane region" description="Helical" evidence="1">
    <location>
        <begin position="20"/>
        <end position="39"/>
    </location>
</feature>
<dbReference type="EMBL" id="CAJPEV010001334">
    <property type="protein sequence ID" value="CAG0892102.1"/>
    <property type="molecule type" value="Genomic_DNA"/>
</dbReference>
<keyword evidence="1" id="KW-0472">Membrane</keyword>
<feature type="transmembrane region" description="Helical" evidence="1">
    <location>
        <begin position="328"/>
        <end position="349"/>
    </location>
</feature>
<dbReference type="Proteomes" id="UP000677054">
    <property type="component" value="Unassembled WGS sequence"/>
</dbReference>
<gene>
    <name evidence="2" type="ORF">DSTB1V02_LOCUS6934</name>
</gene>
<name>A0A7R8XJD7_9CRUS</name>
<organism evidence="2">
    <name type="scientific">Darwinula stevensoni</name>
    <dbReference type="NCBI Taxonomy" id="69355"/>
    <lineage>
        <taxon>Eukaryota</taxon>
        <taxon>Metazoa</taxon>
        <taxon>Ecdysozoa</taxon>
        <taxon>Arthropoda</taxon>
        <taxon>Crustacea</taxon>
        <taxon>Oligostraca</taxon>
        <taxon>Ostracoda</taxon>
        <taxon>Podocopa</taxon>
        <taxon>Podocopida</taxon>
        <taxon>Darwinulocopina</taxon>
        <taxon>Darwinuloidea</taxon>
        <taxon>Darwinulidae</taxon>
        <taxon>Darwinula</taxon>
    </lineage>
</organism>
<feature type="transmembrane region" description="Helical" evidence="1">
    <location>
        <begin position="132"/>
        <end position="153"/>
    </location>
</feature>